<organism evidence="4 5">
    <name type="scientific">Demequina muriae</name>
    <dbReference type="NCBI Taxonomy" id="3051664"/>
    <lineage>
        <taxon>Bacteria</taxon>
        <taxon>Bacillati</taxon>
        <taxon>Actinomycetota</taxon>
        <taxon>Actinomycetes</taxon>
        <taxon>Micrococcales</taxon>
        <taxon>Demequinaceae</taxon>
        <taxon>Demequina</taxon>
    </lineage>
</organism>
<evidence type="ECO:0000259" key="3">
    <source>
        <dbReference type="PROSITE" id="PS51186"/>
    </source>
</evidence>
<dbReference type="Gene3D" id="3.40.630.30">
    <property type="match status" value="1"/>
</dbReference>
<keyword evidence="1" id="KW-0808">Transferase</keyword>
<dbReference type="PANTHER" id="PTHR43877">
    <property type="entry name" value="AMINOALKYLPHOSPHONATE N-ACETYLTRANSFERASE-RELATED-RELATED"/>
    <property type="match status" value="1"/>
</dbReference>
<feature type="domain" description="N-acetyltransferase" evidence="3">
    <location>
        <begin position="14"/>
        <end position="164"/>
    </location>
</feature>
<dbReference type="RefSeq" id="WP_301140570.1">
    <property type="nucleotide sequence ID" value="NZ_JAUHQA010000001.1"/>
</dbReference>
<dbReference type="Proteomes" id="UP001172708">
    <property type="component" value="Unassembled WGS sequence"/>
</dbReference>
<dbReference type="InterPro" id="IPR050832">
    <property type="entry name" value="Bact_Acetyltransf"/>
</dbReference>
<dbReference type="Pfam" id="PF00583">
    <property type="entry name" value="Acetyltransf_1"/>
    <property type="match status" value="1"/>
</dbReference>
<dbReference type="InterPro" id="IPR016181">
    <property type="entry name" value="Acyl_CoA_acyltransferase"/>
</dbReference>
<dbReference type="SUPFAM" id="SSF55729">
    <property type="entry name" value="Acyl-CoA N-acyltransferases (Nat)"/>
    <property type="match status" value="1"/>
</dbReference>
<keyword evidence="2" id="KW-0012">Acyltransferase</keyword>
<sequence length="164" mass="18058">MADARAQRPLEAAAATRVASVDDAAVLARLLWDFNTEFEAPIDAVEVLEARLRRVLAGDRFWALLAGDPAAGFVTLAMRDSALTAGPVAYLEDFYVVPELRGRGIGSALMGLLLEEVSRRGIAMVEIGVDEPDDGALRFYERHAFVHRDPETGDRAFYLYREFG</sequence>
<gene>
    <name evidence="4" type="ORF">QQX02_00660</name>
</gene>
<evidence type="ECO:0000256" key="2">
    <source>
        <dbReference type="ARBA" id="ARBA00023315"/>
    </source>
</evidence>
<accession>A0ABT8GDC3</accession>
<dbReference type="PROSITE" id="PS51186">
    <property type="entry name" value="GNAT"/>
    <property type="match status" value="1"/>
</dbReference>
<evidence type="ECO:0000256" key="1">
    <source>
        <dbReference type="ARBA" id="ARBA00022679"/>
    </source>
</evidence>
<name>A0ABT8GDC3_9MICO</name>
<dbReference type="InterPro" id="IPR000182">
    <property type="entry name" value="GNAT_dom"/>
</dbReference>
<proteinExistence type="predicted"/>
<evidence type="ECO:0000313" key="5">
    <source>
        <dbReference type="Proteomes" id="UP001172708"/>
    </source>
</evidence>
<keyword evidence="5" id="KW-1185">Reference proteome</keyword>
<reference evidence="4" key="1">
    <citation type="submission" date="2023-06" db="EMBL/GenBank/DDBJ databases">
        <title>Egi l300058.</title>
        <authorList>
            <person name="Gao L."/>
            <person name="Fang B.-Z."/>
            <person name="Li W.-J."/>
        </authorList>
    </citation>
    <scope>NUCLEOTIDE SEQUENCE</scope>
    <source>
        <strain evidence="4">EGI L300058</strain>
    </source>
</reference>
<evidence type="ECO:0000313" key="4">
    <source>
        <dbReference type="EMBL" id="MDN4479432.1"/>
    </source>
</evidence>
<dbReference type="CDD" id="cd04301">
    <property type="entry name" value="NAT_SF"/>
    <property type="match status" value="1"/>
</dbReference>
<dbReference type="EMBL" id="JAUHQA010000001">
    <property type="protein sequence ID" value="MDN4479432.1"/>
    <property type="molecule type" value="Genomic_DNA"/>
</dbReference>
<comment type="caution">
    <text evidence="4">The sequence shown here is derived from an EMBL/GenBank/DDBJ whole genome shotgun (WGS) entry which is preliminary data.</text>
</comment>
<protein>
    <submittedName>
        <fullName evidence="4">GNAT family N-acetyltransferase</fullName>
    </submittedName>
</protein>